<accession>A0A8K1ZYI4</accession>
<comment type="caution">
    <text evidence="2">The sequence shown here is derived from an EMBL/GenBank/DDBJ whole genome shotgun (WGS) entry which is preliminary data.</text>
</comment>
<evidence type="ECO:0000313" key="3">
    <source>
        <dbReference type="Proteomes" id="UP000607397"/>
    </source>
</evidence>
<sequence>MNLHENYSRKANELPISLSPVYFSNKVNESILLFEGDAKLIEESESSSYEIEGKLKIEYLWLPFPRLGFRFESDINNEGKIPFSSENKKIIHFQLNSKHIIKSEVDLCSQSTQNRKLTISGNILDSISYGENEPVKEILFHVVNFNDYIGLPIKYLDKNTISKNRIVLEYENWKITIDKVSNRSELKKEFKENLGFAITNVGKLERTDNKNFTVNESYDILKTTKYFLSFARGLHVGIILISGYMNSGKKVCEIWNNERCDPWFYVRSWFPEHKPYKAVKCFSGFCEWWTNNIRDRQILFWFLEANNNLTLESRIVLGQIALERFYYLYFNKREYAHQQIRLLLEKFKIPNSIPELKTKIISKSVLTDITKIALLADKNNKKNSSIPIDMSFLIAEIRNDLAHPKQKYEDIDGNGLNTLSQFLFWYLELIFLATFNYDDVYFNRLQINSWAGTYESVPWNIPITE</sequence>
<evidence type="ECO:0000259" key="1">
    <source>
        <dbReference type="Pfam" id="PF26308"/>
    </source>
</evidence>
<organism evidence="2 3">
    <name type="scientific">Petrachloros mirabilis ULC683</name>
    <dbReference type="NCBI Taxonomy" id="2781853"/>
    <lineage>
        <taxon>Bacteria</taxon>
        <taxon>Bacillati</taxon>
        <taxon>Cyanobacteriota</taxon>
        <taxon>Cyanophyceae</taxon>
        <taxon>Synechococcales</taxon>
        <taxon>Petrachlorosaceae</taxon>
        <taxon>Petrachloros</taxon>
        <taxon>Petrachloros mirabilis</taxon>
    </lineage>
</organism>
<dbReference type="Proteomes" id="UP000607397">
    <property type="component" value="Unassembled WGS sequence"/>
</dbReference>
<dbReference type="InterPro" id="IPR058684">
    <property type="entry name" value="YopA_M"/>
</dbReference>
<dbReference type="RefSeq" id="WP_161824761.1">
    <property type="nucleotide sequence ID" value="NZ_WVIC01000011.1"/>
</dbReference>
<dbReference type="Pfam" id="PF26308">
    <property type="entry name" value="YopA_M"/>
    <property type="match status" value="1"/>
</dbReference>
<gene>
    <name evidence="2" type="ORF">GS597_07080</name>
</gene>
<dbReference type="EMBL" id="WVIC01000011">
    <property type="protein sequence ID" value="NCJ06278.1"/>
    <property type="molecule type" value="Genomic_DNA"/>
</dbReference>
<proteinExistence type="predicted"/>
<reference evidence="2" key="1">
    <citation type="submission" date="2019-12" db="EMBL/GenBank/DDBJ databases">
        <title>High-Quality draft genome sequences of three cyanobacteria isolated from the limestone walls of the Old Cathedral of Coimbra.</title>
        <authorList>
            <person name="Tiago I."/>
            <person name="Soares F."/>
            <person name="Portugal A."/>
        </authorList>
    </citation>
    <scope>NUCLEOTIDE SEQUENCE [LARGE SCALE GENOMIC DNA]</scope>
    <source>
        <strain evidence="2">C</strain>
    </source>
</reference>
<keyword evidence="3" id="KW-1185">Reference proteome</keyword>
<dbReference type="AlphaFoldDB" id="A0A8K1ZYI4"/>
<evidence type="ECO:0000313" key="2">
    <source>
        <dbReference type="EMBL" id="NCJ06278.1"/>
    </source>
</evidence>
<name>A0A8K1ZYI4_9CYAN</name>
<protein>
    <recommendedName>
        <fullName evidence="1">YopA central domain-containing protein</fullName>
    </recommendedName>
</protein>
<feature type="domain" description="YopA central" evidence="1">
    <location>
        <begin position="131"/>
        <end position="266"/>
    </location>
</feature>